<keyword evidence="1" id="KW-1133">Transmembrane helix</keyword>
<feature type="transmembrane region" description="Helical" evidence="1">
    <location>
        <begin position="12"/>
        <end position="34"/>
    </location>
</feature>
<sequence>MRVFRFKRIKTGAYTAYTVIAVILSIFIFTGLNMYINKPIAYLLVSIMSLISILLAVKKAGKEFEEIVIFEDDKLKFYFQNRMREPLIISKSEISLTILEDEVEFKTSNTDKFIGKAYKVNLEADYSWEDFIQGIS</sequence>
<reference evidence="2" key="1">
    <citation type="submission" date="2022-03" db="EMBL/GenBank/DDBJ databases">
        <authorList>
            <person name="Woo C.Y."/>
        </authorList>
    </citation>
    <scope>NUCLEOTIDE SEQUENCE</scope>
    <source>
        <strain evidence="2">CYS-01</strain>
    </source>
</reference>
<dbReference type="Proteomes" id="UP001165460">
    <property type="component" value="Unassembled WGS sequence"/>
</dbReference>
<keyword evidence="1" id="KW-0812">Transmembrane</keyword>
<comment type="caution">
    <text evidence="2">The sequence shown here is derived from an EMBL/GenBank/DDBJ whole genome shotgun (WGS) entry which is preliminary data.</text>
</comment>
<keyword evidence="1" id="KW-0472">Membrane</keyword>
<protein>
    <submittedName>
        <fullName evidence="2">Uncharacterized protein</fullName>
    </submittedName>
</protein>
<dbReference type="RefSeq" id="WP_243362935.1">
    <property type="nucleotide sequence ID" value="NZ_JALGBH010000002.1"/>
</dbReference>
<feature type="transmembrane region" description="Helical" evidence="1">
    <location>
        <begin position="40"/>
        <end position="57"/>
    </location>
</feature>
<name>A0ABS9ZZC6_9SPHI</name>
<organism evidence="2 3">
    <name type="scientific">Pedobacter montanisoli</name>
    <dbReference type="NCBI Taxonomy" id="2923277"/>
    <lineage>
        <taxon>Bacteria</taxon>
        <taxon>Pseudomonadati</taxon>
        <taxon>Bacteroidota</taxon>
        <taxon>Sphingobacteriia</taxon>
        <taxon>Sphingobacteriales</taxon>
        <taxon>Sphingobacteriaceae</taxon>
        <taxon>Pedobacter</taxon>
    </lineage>
</organism>
<proteinExistence type="predicted"/>
<gene>
    <name evidence="2" type="ORF">MMF97_13195</name>
</gene>
<accession>A0ABS9ZZC6</accession>
<evidence type="ECO:0000313" key="2">
    <source>
        <dbReference type="EMBL" id="MCJ0743671.1"/>
    </source>
</evidence>
<evidence type="ECO:0000313" key="3">
    <source>
        <dbReference type="Proteomes" id="UP001165460"/>
    </source>
</evidence>
<evidence type="ECO:0000256" key="1">
    <source>
        <dbReference type="SAM" id="Phobius"/>
    </source>
</evidence>
<keyword evidence="3" id="KW-1185">Reference proteome</keyword>
<dbReference type="EMBL" id="JALGBH010000002">
    <property type="protein sequence ID" value="MCJ0743671.1"/>
    <property type="molecule type" value="Genomic_DNA"/>
</dbReference>